<evidence type="ECO:0000313" key="3">
    <source>
        <dbReference type="Proteomes" id="UP000008386"/>
    </source>
</evidence>
<feature type="transmembrane region" description="Helical" evidence="1">
    <location>
        <begin position="6"/>
        <end position="39"/>
    </location>
</feature>
<keyword evidence="3" id="KW-1185">Reference proteome</keyword>
<accession>F8AG37</accession>
<evidence type="ECO:0000256" key="1">
    <source>
        <dbReference type="SAM" id="Phobius"/>
    </source>
</evidence>
<dbReference type="GeneID" id="10837992"/>
<dbReference type="OrthoDB" id="100559at2157"/>
<evidence type="ECO:0000313" key="2">
    <source>
        <dbReference type="EMBL" id="AEH25091.1"/>
    </source>
</evidence>
<proteinExistence type="predicted"/>
<keyword evidence="1" id="KW-0472">Membrane</keyword>
<name>F8AG37_PYRYC</name>
<sequence>MDATGILVLAVFGILALMILKDLLKTALFLIIAIIGAYYLAKAGYLPENIANAVLNTLSFLDKLDISALLDKISTLADKLGGVVG</sequence>
<dbReference type="EMBL" id="CP002779">
    <property type="protein sequence ID" value="AEH25091.1"/>
    <property type="molecule type" value="Genomic_DNA"/>
</dbReference>
<organism evidence="2 3">
    <name type="scientific">Pyrococcus yayanosii (strain CH1 / JCM 16557)</name>
    <dbReference type="NCBI Taxonomy" id="529709"/>
    <lineage>
        <taxon>Archaea</taxon>
        <taxon>Methanobacteriati</taxon>
        <taxon>Methanobacteriota</taxon>
        <taxon>Thermococci</taxon>
        <taxon>Thermococcales</taxon>
        <taxon>Thermococcaceae</taxon>
        <taxon>Pyrococcus</taxon>
    </lineage>
</organism>
<reference evidence="2 3" key="1">
    <citation type="journal article" date="2011" name="J. Bacteriol.">
        <title>Complete genome sequence of the obligate piezophilic hyperthermophilic archaeon Pyrococcus yayanosii CH1.</title>
        <authorList>
            <person name="Jun X."/>
            <person name="Lupeng L."/>
            <person name="Minjuan X."/>
            <person name="Oger P."/>
            <person name="Fengping W."/>
            <person name="Jebbar M."/>
            <person name="Xiang X."/>
        </authorList>
    </citation>
    <scope>NUCLEOTIDE SEQUENCE [LARGE SCALE GENOMIC DNA]</scope>
    <source>
        <strain evidence="3">CH1 / JCM 16557</strain>
    </source>
</reference>
<keyword evidence="1" id="KW-1133">Transmembrane helix</keyword>
<dbReference type="KEGG" id="pya:PYCH_14210"/>
<dbReference type="Proteomes" id="UP000008386">
    <property type="component" value="Chromosome"/>
</dbReference>
<dbReference type="RefSeq" id="WP_013906147.1">
    <property type="nucleotide sequence ID" value="NC_015680.1"/>
</dbReference>
<protein>
    <submittedName>
        <fullName evidence="2">Uncharacterized protein</fullName>
    </submittedName>
</protein>
<dbReference type="STRING" id="529709.PYCH_14210"/>
<keyword evidence="1" id="KW-0812">Transmembrane</keyword>
<dbReference type="HOGENOM" id="CLU_2505101_0_0_2"/>
<gene>
    <name evidence="2" type="ordered locus">PYCH_14210</name>
</gene>
<dbReference type="AlphaFoldDB" id="F8AG37"/>